<protein>
    <recommendedName>
        <fullName evidence="3">Acyl-CoA dehydrogenase</fullName>
    </recommendedName>
</protein>
<dbReference type="InterPro" id="IPR046373">
    <property type="entry name" value="Acyl-CoA_Oxase/DH_mid-dom_sf"/>
</dbReference>
<reference evidence="1 2" key="1">
    <citation type="submission" date="2017-07" db="EMBL/GenBank/DDBJ databases">
        <authorList>
            <person name="Sun Z.S."/>
            <person name="Albrecht U."/>
            <person name="Echele G."/>
            <person name="Lee C.C."/>
        </authorList>
    </citation>
    <scope>NUCLEOTIDE SEQUENCE [LARGE SCALE GENOMIC DNA]</scope>
    <source>
        <strain evidence="1 2">CGMCC 1.12672</strain>
    </source>
</reference>
<organism evidence="1 2">
    <name type="scientific">Sphingomonas guangdongensis</name>
    <dbReference type="NCBI Taxonomy" id="1141890"/>
    <lineage>
        <taxon>Bacteria</taxon>
        <taxon>Pseudomonadati</taxon>
        <taxon>Pseudomonadota</taxon>
        <taxon>Alphaproteobacteria</taxon>
        <taxon>Sphingomonadales</taxon>
        <taxon>Sphingomonadaceae</taxon>
        <taxon>Sphingomonas</taxon>
    </lineage>
</organism>
<gene>
    <name evidence="1" type="ORF">SAMN06297144_3414</name>
</gene>
<proteinExistence type="predicted"/>
<dbReference type="SUPFAM" id="SSF56645">
    <property type="entry name" value="Acyl-CoA dehydrogenase NM domain-like"/>
    <property type="match status" value="1"/>
</dbReference>
<accession>A0A285R2C4</accession>
<dbReference type="RefSeq" id="WP_245858588.1">
    <property type="nucleotide sequence ID" value="NZ_OBMI01000004.1"/>
</dbReference>
<keyword evidence="2" id="KW-1185">Reference proteome</keyword>
<evidence type="ECO:0000313" key="2">
    <source>
        <dbReference type="Proteomes" id="UP000219494"/>
    </source>
</evidence>
<dbReference type="InterPro" id="IPR009100">
    <property type="entry name" value="AcylCoA_DH/oxidase_NM_dom_sf"/>
</dbReference>
<evidence type="ECO:0000313" key="1">
    <source>
        <dbReference type="EMBL" id="SOB88266.1"/>
    </source>
</evidence>
<dbReference type="Gene3D" id="2.40.110.10">
    <property type="entry name" value="Butyryl-CoA Dehydrogenase, subunit A, domain 2"/>
    <property type="match status" value="1"/>
</dbReference>
<dbReference type="AlphaFoldDB" id="A0A285R2C4"/>
<name>A0A285R2C4_9SPHN</name>
<dbReference type="Proteomes" id="UP000219494">
    <property type="component" value="Unassembled WGS sequence"/>
</dbReference>
<sequence length="327" mass="34473">MSAPLTRGDVAALTARLSRLDDPSDNAALLALLRVLYDVGRRDLPLGRLFEGHVDALQIIARYGTEQQRAGVEAAAFDGAAFGVWNADRPGEPTQLRNGRLHGSKAFASGAGVLSHALISVDADGGRQLLLIDLAATPPTIDRTWWRVTGMQRSETHLVSWNDQALPAEAVIGAPGDYVREPWFSGGAIRFAAVQAGGIAAVVNGVRDHLTAQDRAGDPHQRARLAELYLAAQSAADAVARAAAGWSTRDVPRTLALVAAARAAVYAAGERVLALAPAAVGVQAMFIDHPLSGQLTDLSTYLRQPAPDLQRDRLGEAVASALVAPEL</sequence>
<dbReference type="EMBL" id="OBMI01000004">
    <property type="protein sequence ID" value="SOB88266.1"/>
    <property type="molecule type" value="Genomic_DNA"/>
</dbReference>
<dbReference type="GO" id="GO:0016627">
    <property type="term" value="F:oxidoreductase activity, acting on the CH-CH group of donors"/>
    <property type="evidence" value="ECO:0007669"/>
    <property type="project" value="InterPro"/>
</dbReference>
<evidence type="ECO:0008006" key="3">
    <source>
        <dbReference type="Google" id="ProtNLM"/>
    </source>
</evidence>